<dbReference type="PANTHER" id="PTHR43798:SF31">
    <property type="entry name" value="AB HYDROLASE SUPERFAMILY PROTEIN YCLE"/>
    <property type="match status" value="1"/>
</dbReference>
<dbReference type="InterPro" id="IPR050266">
    <property type="entry name" value="AB_hydrolase_sf"/>
</dbReference>
<dbReference type="SUPFAM" id="SSF53474">
    <property type="entry name" value="alpha/beta-Hydrolases"/>
    <property type="match status" value="1"/>
</dbReference>
<organism evidence="3 4">
    <name type="scientific">Streptomyces sudanensis</name>
    <dbReference type="NCBI Taxonomy" id="436397"/>
    <lineage>
        <taxon>Bacteria</taxon>
        <taxon>Bacillati</taxon>
        <taxon>Actinomycetota</taxon>
        <taxon>Actinomycetes</taxon>
        <taxon>Kitasatosporales</taxon>
        <taxon>Streptomycetaceae</taxon>
        <taxon>Streptomyces</taxon>
    </lineage>
</organism>
<dbReference type="Gene3D" id="3.40.50.1820">
    <property type="entry name" value="alpha/beta hydrolase"/>
    <property type="match status" value="2"/>
</dbReference>
<evidence type="ECO:0000313" key="4">
    <source>
        <dbReference type="Proteomes" id="UP001056383"/>
    </source>
</evidence>
<evidence type="ECO:0000313" key="3">
    <source>
        <dbReference type="EMBL" id="URN16149.1"/>
    </source>
</evidence>
<name>A0ABY4TB07_9ACTN</name>
<feature type="domain" description="AB hydrolase-1" evidence="2">
    <location>
        <begin position="25"/>
        <end position="122"/>
    </location>
</feature>
<dbReference type="GO" id="GO:0016787">
    <property type="term" value="F:hydrolase activity"/>
    <property type="evidence" value="ECO:0007669"/>
    <property type="project" value="UniProtKB-KW"/>
</dbReference>
<sequence>MADQHWADVGGIRLSYRVSGPPDAPPLVLLHALGEGADDWEAVTPALARDRRVHALDLRGHGRSDRPGAYSLELMRDDVLRFLDVLGPGPVDLVGHSMGGVVAHLLAQDRPERVGRLVLEDVSAPRPRKPTAPVRPDGDLAFDWEVVPAVRRQIDTPDPAWLEGLGAITAETLVVAGGPGSHVPQEGVAELARRIPGGRMVTIPVGHLVHRAAPEAFTGAVSAFLRAGEGTPPIRRARRAVQP</sequence>
<accession>A0ABY4TB07</accession>
<dbReference type="Proteomes" id="UP001056383">
    <property type="component" value="Chromosome"/>
</dbReference>
<keyword evidence="4" id="KW-1185">Reference proteome</keyword>
<proteinExistence type="predicted"/>
<dbReference type="InterPro" id="IPR029058">
    <property type="entry name" value="AB_hydrolase_fold"/>
</dbReference>
<dbReference type="PRINTS" id="PR00111">
    <property type="entry name" value="ABHYDROLASE"/>
</dbReference>
<dbReference type="EMBL" id="CP095474">
    <property type="protein sequence ID" value="URN16149.1"/>
    <property type="molecule type" value="Genomic_DNA"/>
</dbReference>
<dbReference type="RefSeq" id="WP_029553876.1">
    <property type="nucleotide sequence ID" value="NZ_CP095474.1"/>
</dbReference>
<gene>
    <name evidence="3" type="ORF">MW084_09525</name>
</gene>
<reference evidence="3" key="1">
    <citation type="submission" date="2022-04" db="EMBL/GenBank/DDBJ databases">
        <title>Systematic whole-genome sequencing reveals an unexpected diversity among actinomycetoma pathogens and provides insights into their antibacterial susceptibilities.</title>
        <authorList>
            <person name="Watson A.K."/>
            <person name="Kepplinger B."/>
            <person name="Bakhiet S.M."/>
            <person name="Mhmoud N.A."/>
            <person name="Chapman J."/>
            <person name="Allenby N."/>
            <person name="Mickiewicz K."/>
            <person name="Goodfellow M."/>
            <person name="Fahal A.H."/>
            <person name="Errington J."/>
        </authorList>
    </citation>
    <scope>NUCLEOTIDE SEQUENCE</scope>
    <source>
        <strain evidence="3">SD 504</strain>
    </source>
</reference>
<protein>
    <submittedName>
        <fullName evidence="3">Alpha/beta fold hydrolase</fullName>
    </submittedName>
</protein>
<dbReference type="Pfam" id="PF00561">
    <property type="entry name" value="Abhydrolase_1"/>
    <property type="match status" value="1"/>
</dbReference>
<keyword evidence="1 3" id="KW-0378">Hydrolase</keyword>
<dbReference type="InterPro" id="IPR000073">
    <property type="entry name" value="AB_hydrolase_1"/>
</dbReference>
<dbReference type="PANTHER" id="PTHR43798">
    <property type="entry name" value="MONOACYLGLYCEROL LIPASE"/>
    <property type="match status" value="1"/>
</dbReference>
<evidence type="ECO:0000259" key="2">
    <source>
        <dbReference type="Pfam" id="PF00561"/>
    </source>
</evidence>
<evidence type="ECO:0000256" key="1">
    <source>
        <dbReference type="ARBA" id="ARBA00022801"/>
    </source>
</evidence>